<dbReference type="Pfam" id="PF00294">
    <property type="entry name" value="PfkB"/>
    <property type="match status" value="1"/>
</dbReference>
<keyword evidence="2 4" id="KW-0418">Kinase</keyword>
<reference evidence="4" key="2">
    <citation type="submission" date="2021-09" db="EMBL/GenBank/DDBJ databases">
        <authorList>
            <person name="Gilroy R."/>
        </authorList>
    </citation>
    <scope>NUCLEOTIDE SEQUENCE</scope>
    <source>
        <strain evidence="4">USAMLcec4-12693</strain>
    </source>
</reference>
<protein>
    <submittedName>
        <fullName evidence="4">Carbohydrate kinase family protein</fullName>
    </submittedName>
</protein>
<dbReference type="EMBL" id="DYXE01000089">
    <property type="protein sequence ID" value="HJH50844.1"/>
    <property type="molecule type" value="Genomic_DNA"/>
</dbReference>
<comment type="caution">
    <text evidence="4">The sequence shown here is derived from an EMBL/GenBank/DDBJ whole genome shotgun (WGS) entry which is preliminary data.</text>
</comment>
<dbReference type="PANTHER" id="PTHR10584">
    <property type="entry name" value="SUGAR KINASE"/>
    <property type="match status" value="1"/>
</dbReference>
<feature type="domain" description="Carbohydrate kinase PfkB" evidence="3">
    <location>
        <begin position="25"/>
        <end position="318"/>
    </location>
</feature>
<keyword evidence="1" id="KW-0808">Transferase</keyword>
<evidence type="ECO:0000313" key="5">
    <source>
        <dbReference type="Proteomes" id="UP000813420"/>
    </source>
</evidence>
<dbReference type="PANTHER" id="PTHR10584:SF166">
    <property type="entry name" value="RIBOKINASE"/>
    <property type="match status" value="1"/>
</dbReference>
<dbReference type="InterPro" id="IPR029056">
    <property type="entry name" value="Ribokinase-like"/>
</dbReference>
<organism evidence="4 5">
    <name type="scientific">Merdimonas faecis</name>
    <dbReference type="NCBI Taxonomy" id="1653435"/>
    <lineage>
        <taxon>Bacteria</taxon>
        <taxon>Bacillati</taxon>
        <taxon>Bacillota</taxon>
        <taxon>Clostridia</taxon>
        <taxon>Lachnospirales</taxon>
        <taxon>Lachnospiraceae</taxon>
        <taxon>Merdimonas</taxon>
    </lineage>
</organism>
<gene>
    <name evidence="4" type="ORF">K8V39_11370</name>
</gene>
<evidence type="ECO:0000256" key="1">
    <source>
        <dbReference type="ARBA" id="ARBA00022679"/>
    </source>
</evidence>
<evidence type="ECO:0000313" key="4">
    <source>
        <dbReference type="EMBL" id="HJH50844.1"/>
    </source>
</evidence>
<dbReference type="AlphaFoldDB" id="A0A9D2VZH7"/>
<evidence type="ECO:0000256" key="2">
    <source>
        <dbReference type="ARBA" id="ARBA00022777"/>
    </source>
</evidence>
<dbReference type="Proteomes" id="UP000813420">
    <property type="component" value="Unassembled WGS sequence"/>
</dbReference>
<dbReference type="GO" id="GO:0016301">
    <property type="term" value="F:kinase activity"/>
    <property type="evidence" value="ECO:0007669"/>
    <property type="project" value="UniProtKB-KW"/>
</dbReference>
<dbReference type="SUPFAM" id="SSF53613">
    <property type="entry name" value="Ribokinase-like"/>
    <property type="match status" value="1"/>
</dbReference>
<accession>A0A9D2VZH7</accession>
<proteinExistence type="predicted"/>
<dbReference type="GO" id="GO:0005829">
    <property type="term" value="C:cytosol"/>
    <property type="evidence" value="ECO:0007669"/>
    <property type="project" value="TreeGrafter"/>
</dbReference>
<name>A0A9D2VZH7_9FIRM</name>
<evidence type="ECO:0000259" key="3">
    <source>
        <dbReference type="Pfam" id="PF00294"/>
    </source>
</evidence>
<dbReference type="Gene3D" id="3.40.1190.20">
    <property type="match status" value="1"/>
</dbReference>
<reference evidence="4" key="1">
    <citation type="journal article" date="2021" name="PeerJ">
        <title>Extensive microbial diversity within the chicken gut microbiome revealed by metagenomics and culture.</title>
        <authorList>
            <person name="Gilroy R."/>
            <person name="Ravi A."/>
            <person name="Getino M."/>
            <person name="Pursley I."/>
            <person name="Horton D.L."/>
            <person name="Alikhan N.F."/>
            <person name="Baker D."/>
            <person name="Gharbi K."/>
            <person name="Hall N."/>
            <person name="Watson M."/>
            <person name="Adriaenssens E.M."/>
            <person name="Foster-Nyarko E."/>
            <person name="Jarju S."/>
            <person name="Secka A."/>
            <person name="Antonio M."/>
            <person name="Oren A."/>
            <person name="Chaudhuri R.R."/>
            <person name="La Ragione R."/>
            <person name="Hildebrand F."/>
            <person name="Pallen M.J."/>
        </authorList>
    </citation>
    <scope>NUCLEOTIDE SEQUENCE</scope>
    <source>
        <strain evidence="4">USAMLcec4-12693</strain>
    </source>
</reference>
<dbReference type="InterPro" id="IPR011611">
    <property type="entry name" value="PfkB_dom"/>
</dbReference>
<dbReference type="RefSeq" id="WP_277272504.1">
    <property type="nucleotide sequence ID" value="NZ_DYXE01000089.1"/>
</dbReference>
<sequence length="334" mass="36183">MAKGTKGIAVAGTLIADTFYKIDTYPDAGNLTNIRDIVSYIGGTGNMLLDLAKMDPSVPLKVSGLIGDDTQGRMMKGELLKYPNIDISNLTVEGLSSVTHVMNAQDTKQRTFFYQGGASDIYDESYIDWETLDADIFHLEYLLLMAKVDGPDEEYGTLGARILHDARERGMKTSIDVVSEQSDRAAGIVSAALKYTDYCSINEVEAEAATGVKLTGADGLTEEKVKEALLKLNEKGVTTWAVIHCPQCGYGYDCQIQEFVKVPSLNLPEGFIKGTNGAGDAYLSGILYGAYQDMTLEEAMILGTACAACSLSEVNGTDGLRPLSEVKKLYQELR</sequence>